<name>A0A811Q3V9_9POAL</name>
<organism evidence="2 3">
    <name type="scientific">Miscanthus lutarioriparius</name>
    <dbReference type="NCBI Taxonomy" id="422564"/>
    <lineage>
        <taxon>Eukaryota</taxon>
        <taxon>Viridiplantae</taxon>
        <taxon>Streptophyta</taxon>
        <taxon>Embryophyta</taxon>
        <taxon>Tracheophyta</taxon>
        <taxon>Spermatophyta</taxon>
        <taxon>Magnoliopsida</taxon>
        <taxon>Liliopsida</taxon>
        <taxon>Poales</taxon>
        <taxon>Poaceae</taxon>
        <taxon>PACMAD clade</taxon>
        <taxon>Panicoideae</taxon>
        <taxon>Andropogonodae</taxon>
        <taxon>Andropogoneae</taxon>
        <taxon>Saccharinae</taxon>
        <taxon>Miscanthus</taxon>
    </lineage>
</organism>
<evidence type="ECO:0000313" key="3">
    <source>
        <dbReference type="Proteomes" id="UP000604825"/>
    </source>
</evidence>
<dbReference type="EMBL" id="CAJGYO010000009">
    <property type="protein sequence ID" value="CAD6253748.1"/>
    <property type="molecule type" value="Genomic_DNA"/>
</dbReference>
<evidence type="ECO:0000256" key="1">
    <source>
        <dbReference type="SAM" id="MobiDB-lite"/>
    </source>
</evidence>
<feature type="region of interest" description="Disordered" evidence="1">
    <location>
        <begin position="75"/>
        <end position="99"/>
    </location>
</feature>
<protein>
    <submittedName>
        <fullName evidence="2">Uncharacterized protein</fullName>
    </submittedName>
</protein>
<reference evidence="2" key="1">
    <citation type="submission" date="2020-10" db="EMBL/GenBank/DDBJ databases">
        <authorList>
            <person name="Han B."/>
            <person name="Lu T."/>
            <person name="Zhao Q."/>
            <person name="Huang X."/>
            <person name="Zhao Y."/>
        </authorList>
    </citation>
    <scope>NUCLEOTIDE SEQUENCE</scope>
</reference>
<proteinExistence type="predicted"/>
<dbReference type="Proteomes" id="UP000604825">
    <property type="component" value="Unassembled WGS sequence"/>
</dbReference>
<sequence>MSSRNRSAAASCVALAAAPSLRPATLLLKWDVGGGRGEGRKGTGAADEARDAARETKAREVSVRRLAAGVWRLRPPEAVDGGGGGGGDWREQGPRGCRD</sequence>
<accession>A0A811Q3V9</accession>
<feature type="compositionally biased region" description="Basic and acidic residues" evidence="1">
    <location>
        <begin position="37"/>
        <end position="57"/>
    </location>
</feature>
<dbReference type="AlphaFoldDB" id="A0A811Q3V9"/>
<gene>
    <name evidence="2" type="ORF">NCGR_LOCUS37371</name>
</gene>
<feature type="compositionally biased region" description="Basic and acidic residues" evidence="1">
    <location>
        <begin position="88"/>
        <end position="99"/>
    </location>
</feature>
<evidence type="ECO:0000313" key="2">
    <source>
        <dbReference type="EMBL" id="CAD6253748.1"/>
    </source>
</evidence>
<feature type="region of interest" description="Disordered" evidence="1">
    <location>
        <begin position="32"/>
        <end position="57"/>
    </location>
</feature>
<comment type="caution">
    <text evidence="2">The sequence shown here is derived from an EMBL/GenBank/DDBJ whole genome shotgun (WGS) entry which is preliminary data.</text>
</comment>
<keyword evidence="3" id="KW-1185">Reference proteome</keyword>